<dbReference type="EMBL" id="JAYGIE010000069">
    <property type="protein sequence ID" value="MEA5478143.1"/>
    <property type="molecule type" value="Genomic_DNA"/>
</dbReference>
<name>A0ABU5TJE3_9CYAN</name>
<dbReference type="Proteomes" id="UP001301388">
    <property type="component" value="Unassembled WGS sequence"/>
</dbReference>
<accession>A0ABU5TJE3</accession>
<dbReference type="RefSeq" id="WP_323261702.1">
    <property type="nucleotide sequence ID" value="NZ_JAYGIE010000069.1"/>
</dbReference>
<evidence type="ECO:0000313" key="1">
    <source>
        <dbReference type="EMBL" id="MEA5478143.1"/>
    </source>
</evidence>
<keyword evidence="2" id="KW-1185">Reference proteome</keyword>
<reference evidence="1 2" key="1">
    <citation type="submission" date="2023-12" db="EMBL/GenBank/DDBJ databases">
        <title>Baltic Sea Cyanobacteria.</title>
        <authorList>
            <person name="Delbaje E."/>
            <person name="Fewer D.P."/>
            <person name="Shishido T.K."/>
        </authorList>
    </citation>
    <scope>NUCLEOTIDE SEQUENCE [LARGE SCALE GENOMIC DNA]</scope>
    <source>
        <strain evidence="1 2">UHCC 0370</strain>
    </source>
</reference>
<organism evidence="1 2">
    <name type="scientific">Pseudanabaena galeata UHCC 0370</name>
    <dbReference type="NCBI Taxonomy" id="3110310"/>
    <lineage>
        <taxon>Bacteria</taxon>
        <taxon>Bacillati</taxon>
        <taxon>Cyanobacteriota</taxon>
        <taxon>Cyanophyceae</taxon>
        <taxon>Pseudanabaenales</taxon>
        <taxon>Pseudanabaenaceae</taxon>
        <taxon>Pseudanabaena</taxon>
    </lineage>
</organism>
<dbReference type="InterPro" id="IPR007358">
    <property type="entry name" value="Nucleoid_associated_NdpA"/>
</dbReference>
<sequence length="352" mass="40028">MKLENLEVKRVTIHKIFAKSKTIPEPYADDCTELVKLGDEGLKTLHDRIKSCLNHKSKFFELHIADLTDKENFFNIQKPLWNSEQETFLEISQKIADKAAFAHKNANIPDGLLVVIECLISNLKCVVVIKAEKSDAFSMTGTNLQLIKDIFLSSDKALYKIGFTVHHNEKGNETANFRYFVYDDSFSPSKEDLAYYFYHTFLGFSTERNSKLQTNKLHKQLTKFALKHIGYGDRYGVLKNIDRVFLEPKNTTLNAKDFSTFFPEEAQGLFVKEVEEHFPTAFVKDTAITTTISTKRIELTSETTLLLKNAPDGVITGSTDNKEDIQKLKTSIDSGSKYNFALIPVEKVNPNS</sequence>
<dbReference type="Pfam" id="PF04245">
    <property type="entry name" value="NA37"/>
    <property type="match status" value="1"/>
</dbReference>
<gene>
    <name evidence="1" type="ORF">VB774_11005</name>
</gene>
<evidence type="ECO:0000313" key="2">
    <source>
        <dbReference type="Proteomes" id="UP001301388"/>
    </source>
</evidence>
<protein>
    <submittedName>
        <fullName evidence="1">Nucleoid-associated protein</fullName>
    </submittedName>
</protein>
<proteinExistence type="predicted"/>
<comment type="caution">
    <text evidence="1">The sequence shown here is derived from an EMBL/GenBank/DDBJ whole genome shotgun (WGS) entry which is preliminary data.</text>
</comment>